<proteinExistence type="predicted"/>
<comment type="caution">
    <text evidence="2">The sequence shown here is derived from an EMBL/GenBank/DDBJ whole genome shotgun (WGS) entry which is preliminary data.</text>
</comment>
<evidence type="ECO:0000313" key="3">
    <source>
        <dbReference type="Proteomes" id="UP000805841"/>
    </source>
</evidence>
<feature type="domain" description="Arc-like DNA binding" evidence="1">
    <location>
        <begin position="8"/>
        <end position="47"/>
    </location>
</feature>
<dbReference type="InterPro" id="IPR005569">
    <property type="entry name" value="Arc_DNA-bd_dom"/>
</dbReference>
<organism evidence="2 3">
    <name type="scientific">Pseudomonas typographi</name>
    <dbReference type="NCBI Taxonomy" id="2715964"/>
    <lineage>
        <taxon>Bacteria</taxon>
        <taxon>Pseudomonadati</taxon>
        <taxon>Pseudomonadota</taxon>
        <taxon>Gammaproteobacteria</taxon>
        <taxon>Pseudomonadales</taxon>
        <taxon>Pseudomonadaceae</taxon>
        <taxon>Pseudomonas</taxon>
    </lineage>
</organism>
<dbReference type="InterPro" id="IPR010985">
    <property type="entry name" value="Ribbon_hlx_hlx"/>
</dbReference>
<evidence type="ECO:0000259" key="1">
    <source>
        <dbReference type="Pfam" id="PF03869"/>
    </source>
</evidence>
<dbReference type="GO" id="GO:0003677">
    <property type="term" value="F:DNA binding"/>
    <property type="evidence" value="ECO:0007669"/>
    <property type="project" value="UniProtKB-KW"/>
</dbReference>
<dbReference type="Proteomes" id="UP000805841">
    <property type="component" value="Unassembled WGS sequence"/>
</dbReference>
<gene>
    <name evidence="2" type="ORF">HAQ05_20965</name>
</gene>
<reference evidence="2 3" key="1">
    <citation type="journal article" date="2020" name="Insects">
        <title>Bacteria Belonging to Pseudomonas typographi sp. nov. from the Bark Beetle Ips typographus Have Genomic Potential to Aid in the Host Ecology.</title>
        <authorList>
            <person name="Peral-Aranega E."/>
            <person name="Saati-Santamaria Z."/>
            <person name="Kolarik M."/>
            <person name="Rivas R."/>
            <person name="Garcia-Fraile P."/>
        </authorList>
    </citation>
    <scope>NUCLEOTIDE SEQUENCE [LARGE SCALE GENOMIC DNA]</scope>
    <source>
        <strain evidence="2 3">CA3A</strain>
    </source>
</reference>
<keyword evidence="2" id="KW-0238">DNA-binding</keyword>
<evidence type="ECO:0000313" key="2">
    <source>
        <dbReference type="EMBL" id="MBD1601154.1"/>
    </source>
</evidence>
<protein>
    <submittedName>
        <fullName evidence="2">Arc family DNA-binding protein</fullName>
    </submittedName>
</protein>
<dbReference type="RefSeq" id="WP_190424134.1">
    <property type="nucleotide sequence ID" value="NZ_JAAOCA010000030.1"/>
</dbReference>
<dbReference type="EMBL" id="JAAOCA010000030">
    <property type="protein sequence ID" value="MBD1601154.1"/>
    <property type="molecule type" value="Genomic_DNA"/>
</dbReference>
<keyword evidence="3" id="KW-1185">Reference proteome</keyword>
<dbReference type="Pfam" id="PF03869">
    <property type="entry name" value="Arc"/>
    <property type="match status" value="1"/>
</dbReference>
<name>A0ABR7Z6W1_9PSED</name>
<dbReference type="Gene3D" id="1.10.1220.10">
    <property type="entry name" value="Met repressor-like"/>
    <property type="match status" value="1"/>
</dbReference>
<sequence>MQNSGYNSRLADKFVVRFPDNVRQMVEQQALDSGRSMNSVMVEAIKEYLNGRQRKAALLDALEAALESAKAGQP</sequence>
<dbReference type="InterPro" id="IPR013321">
    <property type="entry name" value="Arc_rbn_hlx_hlx"/>
</dbReference>
<accession>A0ABR7Z6W1</accession>
<dbReference type="SUPFAM" id="SSF47598">
    <property type="entry name" value="Ribbon-helix-helix"/>
    <property type="match status" value="1"/>
</dbReference>